<sequence length="120" mass="12946">MTDATIVSDHSNLSTAATKLAGKQETDVCWQLVKQGAPLIDVRNPDEFALGHLPNAINVPLTELAQWLRAHKAKQQQFVVYCGAGIRAQKGCDIFEAEGFSCAVNAGAMKDLLCCESLNN</sequence>
<dbReference type="InterPro" id="IPR052367">
    <property type="entry name" value="Thiosulfate_ST/Rhodanese-like"/>
</dbReference>
<dbReference type="PANTHER" id="PTHR45431:SF3">
    <property type="entry name" value="RHODANESE-LIKE DOMAIN-CONTAINING PROTEIN 15, CHLOROPLASTIC"/>
    <property type="match status" value="1"/>
</dbReference>
<dbReference type="Proteomes" id="UP001202134">
    <property type="component" value="Unassembled WGS sequence"/>
</dbReference>
<reference evidence="2 3" key="1">
    <citation type="submission" date="2022-01" db="EMBL/GenBank/DDBJ databases">
        <title>Whole genome-based taxonomy of the Shewanellaceae.</title>
        <authorList>
            <person name="Martin-Rodriguez A.J."/>
        </authorList>
    </citation>
    <scope>NUCLEOTIDE SEQUENCE [LARGE SCALE GENOMIC DNA]</scope>
    <source>
        <strain evidence="2 3">DSM 24955</strain>
    </source>
</reference>
<dbReference type="Pfam" id="PF00581">
    <property type="entry name" value="Rhodanese"/>
    <property type="match status" value="1"/>
</dbReference>
<feature type="domain" description="Rhodanese" evidence="1">
    <location>
        <begin position="33"/>
        <end position="120"/>
    </location>
</feature>
<evidence type="ECO:0000313" key="2">
    <source>
        <dbReference type="EMBL" id="MCL1047403.1"/>
    </source>
</evidence>
<dbReference type="RefSeq" id="WP_248956785.1">
    <property type="nucleotide sequence ID" value="NZ_JAKIKU010000014.1"/>
</dbReference>
<dbReference type="InterPro" id="IPR001763">
    <property type="entry name" value="Rhodanese-like_dom"/>
</dbReference>
<evidence type="ECO:0000259" key="1">
    <source>
        <dbReference type="PROSITE" id="PS50206"/>
    </source>
</evidence>
<dbReference type="PROSITE" id="PS50206">
    <property type="entry name" value="RHODANESE_3"/>
    <property type="match status" value="1"/>
</dbReference>
<gene>
    <name evidence="2" type="ORF">L2737_19055</name>
</gene>
<accession>A0ABT0KU84</accession>
<protein>
    <submittedName>
        <fullName evidence="2">Rhodanese-like domain-containing protein</fullName>
    </submittedName>
</protein>
<organism evidence="2 3">
    <name type="scientific">Shewanella electrodiphila</name>
    <dbReference type="NCBI Taxonomy" id="934143"/>
    <lineage>
        <taxon>Bacteria</taxon>
        <taxon>Pseudomonadati</taxon>
        <taxon>Pseudomonadota</taxon>
        <taxon>Gammaproteobacteria</taxon>
        <taxon>Alteromonadales</taxon>
        <taxon>Shewanellaceae</taxon>
        <taxon>Shewanella</taxon>
    </lineage>
</organism>
<dbReference type="Gene3D" id="3.40.250.10">
    <property type="entry name" value="Rhodanese-like domain"/>
    <property type="match status" value="1"/>
</dbReference>
<dbReference type="PANTHER" id="PTHR45431">
    <property type="entry name" value="RHODANESE-LIKE DOMAIN-CONTAINING PROTEIN 15, CHLOROPLASTIC"/>
    <property type="match status" value="1"/>
</dbReference>
<name>A0ABT0KU84_9GAMM</name>
<comment type="caution">
    <text evidence="2">The sequence shown here is derived from an EMBL/GenBank/DDBJ whole genome shotgun (WGS) entry which is preliminary data.</text>
</comment>
<evidence type="ECO:0000313" key="3">
    <source>
        <dbReference type="Proteomes" id="UP001202134"/>
    </source>
</evidence>
<dbReference type="SUPFAM" id="SSF52821">
    <property type="entry name" value="Rhodanese/Cell cycle control phosphatase"/>
    <property type="match status" value="1"/>
</dbReference>
<dbReference type="CDD" id="cd00158">
    <property type="entry name" value="RHOD"/>
    <property type="match status" value="1"/>
</dbReference>
<dbReference type="EMBL" id="JAKIKU010000014">
    <property type="protein sequence ID" value="MCL1047403.1"/>
    <property type="molecule type" value="Genomic_DNA"/>
</dbReference>
<proteinExistence type="predicted"/>
<keyword evidence="3" id="KW-1185">Reference proteome</keyword>
<dbReference type="InterPro" id="IPR036873">
    <property type="entry name" value="Rhodanese-like_dom_sf"/>
</dbReference>
<dbReference type="SMART" id="SM00450">
    <property type="entry name" value="RHOD"/>
    <property type="match status" value="1"/>
</dbReference>